<accession>A0A0G0Y5U7</accession>
<name>A0A0G0Y5U7_9BACT</name>
<dbReference type="EMBL" id="LCAU01000045">
    <property type="protein sequence ID" value="KKR95682.1"/>
    <property type="molecule type" value="Genomic_DNA"/>
</dbReference>
<sequence length="88" mass="10262">MQPGHLNPARALDCPVHTFIRIHSLRAVMDTPLLRIAKEMARKEKIAKKKKKSPFTLVKEKRLVYYSGWHKDDKPVTEEKGEKQKKLV</sequence>
<dbReference type="Proteomes" id="UP000034746">
    <property type="component" value="Unassembled WGS sequence"/>
</dbReference>
<gene>
    <name evidence="1" type="ORF">UU48_C0045G0002</name>
</gene>
<evidence type="ECO:0000313" key="1">
    <source>
        <dbReference type="EMBL" id="KKR95682.1"/>
    </source>
</evidence>
<organism evidence="1 2">
    <name type="scientific">Candidatus Uhrbacteria bacterium GW2011_GWF2_41_16</name>
    <dbReference type="NCBI Taxonomy" id="1618997"/>
    <lineage>
        <taxon>Bacteria</taxon>
        <taxon>Candidatus Uhriibacteriota</taxon>
    </lineage>
</organism>
<comment type="caution">
    <text evidence="1">The sequence shown here is derived from an EMBL/GenBank/DDBJ whole genome shotgun (WGS) entry which is preliminary data.</text>
</comment>
<evidence type="ECO:0000313" key="2">
    <source>
        <dbReference type="Proteomes" id="UP000034746"/>
    </source>
</evidence>
<proteinExistence type="predicted"/>
<dbReference type="AlphaFoldDB" id="A0A0G0Y5U7"/>
<protein>
    <submittedName>
        <fullName evidence="1">Uncharacterized protein</fullName>
    </submittedName>
</protein>
<reference evidence="1 2" key="1">
    <citation type="journal article" date="2015" name="Nature">
        <title>rRNA introns, odd ribosomes, and small enigmatic genomes across a large radiation of phyla.</title>
        <authorList>
            <person name="Brown C.T."/>
            <person name="Hug L.A."/>
            <person name="Thomas B.C."/>
            <person name="Sharon I."/>
            <person name="Castelle C.J."/>
            <person name="Singh A."/>
            <person name="Wilkins M.J."/>
            <person name="Williams K.H."/>
            <person name="Banfield J.F."/>
        </authorList>
    </citation>
    <scope>NUCLEOTIDE SEQUENCE [LARGE SCALE GENOMIC DNA]</scope>
</reference>